<gene>
    <name evidence="1" type="ORF">HNQ01_003837</name>
</gene>
<accession>A0ABX2G8K8</accession>
<protein>
    <submittedName>
        <fullName evidence="1">Uncharacterized protein</fullName>
    </submittedName>
</protein>
<proteinExistence type="predicted"/>
<dbReference type="Proteomes" id="UP001516061">
    <property type="component" value="Unassembled WGS sequence"/>
</dbReference>
<reference evidence="1 2" key="1">
    <citation type="submission" date="2020-05" db="EMBL/GenBank/DDBJ databases">
        <title>Genomic Encyclopedia of Type Strains, Phase IV (KMG-V): Genome sequencing to study the core and pangenomes of soil and plant-associated prokaryotes.</title>
        <authorList>
            <person name="Whitman W."/>
        </authorList>
    </citation>
    <scope>NUCLEOTIDE SEQUENCE [LARGE SCALE GENOMIC DNA]</scope>
    <source>
        <strain evidence="1 2">C29</strain>
    </source>
</reference>
<organism evidence="1 2">
    <name type="scientific">Sphaerotilus uruguayifluvii</name>
    <dbReference type="NCBI Taxonomy" id="2735897"/>
    <lineage>
        <taxon>Bacteria</taxon>
        <taxon>Pseudomonadati</taxon>
        <taxon>Pseudomonadota</taxon>
        <taxon>Betaproteobacteria</taxon>
        <taxon>Burkholderiales</taxon>
        <taxon>Sphaerotilaceae</taxon>
        <taxon>Sphaerotilus</taxon>
    </lineage>
</organism>
<sequence>GLNPFNIREAGQTLRSEFVNADKHLQGCLKKKRPGEKLTVGEVRLHGGSV</sequence>
<name>A0ABX2G8K8_9BURK</name>
<feature type="non-terminal residue" evidence="1">
    <location>
        <position position="1"/>
    </location>
</feature>
<evidence type="ECO:0000313" key="1">
    <source>
        <dbReference type="EMBL" id="NRT58071.1"/>
    </source>
</evidence>
<comment type="caution">
    <text evidence="1">The sequence shown here is derived from an EMBL/GenBank/DDBJ whole genome shotgun (WGS) entry which is preliminary data.</text>
</comment>
<keyword evidence="2" id="KW-1185">Reference proteome</keyword>
<evidence type="ECO:0000313" key="2">
    <source>
        <dbReference type="Proteomes" id="UP001516061"/>
    </source>
</evidence>
<dbReference type="EMBL" id="JABSNM010000022">
    <property type="protein sequence ID" value="NRT58071.1"/>
    <property type="molecule type" value="Genomic_DNA"/>
</dbReference>